<protein>
    <recommendedName>
        <fullName evidence="3">YdhG-like domain-containing protein</fullName>
    </recommendedName>
</protein>
<dbReference type="AlphaFoldDB" id="A0A1B7LHM6"/>
<dbReference type="Proteomes" id="UP000078532">
    <property type="component" value="Unassembled WGS sequence"/>
</dbReference>
<evidence type="ECO:0008006" key="3">
    <source>
        <dbReference type="Google" id="ProtNLM"/>
    </source>
</evidence>
<comment type="caution">
    <text evidence="1">The sequence shown here is derived from an EMBL/GenBank/DDBJ whole genome shotgun (WGS) entry which is preliminary data.</text>
</comment>
<sequence>MPSFLSSILSRFKGQERKPACVDVVKSAPAEKKTLFMKIVADIDNLITAGELPGVCKKEDNYLVSYYLGDRRICNVNKLTDPPRTCFYYSGANLKARELNRPGLKAISRNEARQKGYGHAKAIYSGRDTEIILSMVKSALT</sequence>
<dbReference type="OrthoDB" id="1807729at2"/>
<evidence type="ECO:0000313" key="2">
    <source>
        <dbReference type="Proteomes" id="UP000078532"/>
    </source>
</evidence>
<accession>A0A1B7LHM6</accession>
<organism evidence="1 2">
    <name type="scientific">Desulfotomaculum copahuensis</name>
    <dbReference type="NCBI Taxonomy" id="1838280"/>
    <lineage>
        <taxon>Bacteria</taxon>
        <taxon>Bacillati</taxon>
        <taxon>Bacillota</taxon>
        <taxon>Clostridia</taxon>
        <taxon>Eubacteriales</taxon>
        <taxon>Desulfotomaculaceae</taxon>
        <taxon>Desulfotomaculum</taxon>
    </lineage>
</organism>
<keyword evidence="2" id="KW-1185">Reference proteome</keyword>
<reference evidence="1 2" key="1">
    <citation type="submission" date="2016-04" db="EMBL/GenBank/DDBJ databases">
        <authorList>
            <person name="Evans L.H."/>
            <person name="Alamgir A."/>
            <person name="Owens N."/>
            <person name="Weber N.D."/>
            <person name="Virtaneva K."/>
            <person name="Barbian K."/>
            <person name="Babar A."/>
            <person name="Rosenke K."/>
        </authorList>
    </citation>
    <scope>NUCLEOTIDE SEQUENCE [LARGE SCALE GENOMIC DNA]</scope>
    <source>
        <strain evidence="1 2">LMa1</strain>
    </source>
</reference>
<proteinExistence type="predicted"/>
<evidence type="ECO:0000313" key="1">
    <source>
        <dbReference type="EMBL" id="OAT85608.1"/>
    </source>
</evidence>
<name>A0A1B7LHM6_9FIRM</name>
<dbReference type="RefSeq" id="WP_066666746.1">
    <property type="nucleotide sequence ID" value="NZ_LYVF01000054.1"/>
</dbReference>
<gene>
    <name evidence="1" type="ORF">A6M21_05705</name>
</gene>
<dbReference type="EMBL" id="LYVF01000054">
    <property type="protein sequence ID" value="OAT85608.1"/>
    <property type="molecule type" value="Genomic_DNA"/>
</dbReference>